<sequence length="691" mass="79559">MYQLVTKLKRLKPVLAAINKSGFADIQGEEMRVKELMTECQRRLSLDPLNETLMQQEKGVREQYAEKHKALISFLQQKSKAIWIKNGDSNTSVFHSSIKDRSRQNRILSIVNAQGERVDEQEKITQAFLDYYKELLGTSMIGRKRVKNSVMKEGPLITPTQAATLMADFSNEEIKEAMFSIPGVKSPGPDGYGSYFFQDNWDLVGGETCEAIASFLKSEFGYHERSAEMKLNHLSFADDVLLFCRGDFKSVYLLMQGLKLFTNTSGLTPNKGKSAVFFSGMEENEIKRVLDMTGFLRQDAPFKYLGVPICARRIAASDCVTLAQKITKRIQVWATRNLSYAGRLVLVNSVLSTIHMYWSQIMVLPKKVIKEIEGICRSFLWTGKSLMEGAGAVGWEKLCYPKKEGGLGLLNIAQWNIAAMFKHIWAVANKKDNLWVKWVHCVYIKNHNWWEYKAPQGSSWYWRKLVSIKDLVKQSLNHEEFSNEEYKIAKGYRVLVQEHEKVDWCNEVWARINTPKHSFLTWLAIQQRLKTRDRLRCEFSQHCLVQVKKWLQWRTQADTLQAVLKTVRKAKQTKFRKNVKASSIAALVYLIWKARNELIWQKKVPKVEDLVQRLQQVVKNRTMLVLPQKVKIKDRDCSFLAFQMDQATIEPSSTIPTRPLCSRDSNQREKSDPTAAVAVHTAARFQQLCAN</sequence>
<evidence type="ECO:0000313" key="3">
    <source>
        <dbReference type="EnsemblPlants" id="cds.evm.model.04.221"/>
    </source>
</evidence>
<name>A0A803PG06_CANSA</name>
<evidence type="ECO:0000259" key="2">
    <source>
        <dbReference type="Pfam" id="PF13966"/>
    </source>
</evidence>
<dbReference type="PANTHER" id="PTHR33116">
    <property type="entry name" value="REVERSE TRANSCRIPTASE ZINC-BINDING DOMAIN-CONTAINING PROTEIN-RELATED-RELATED"/>
    <property type="match status" value="1"/>
</dbReference>
<keyword evidence="4" id="KW-1185">Reference proteome</keyword>
<evidence type="ECO:0000256" key="1">
    <source>
        <dbReference type="SAM" id="MobiDB-lite"/>
    </source>
</evidence>
<dbReference type="AlphaFoldDB" id="A0A803PG06"/>
<dbReference type="Proteomes" id="UP000596661">
    <property type="component" value="Chromosome 4"/>
</dbReference>
<feature type="domain" description="Reverse transcriptase zinc-binding" evidence="2">
    <location>
        <begin position="486"/>
        <end position="536"/>
    </location>
</feature>
<dbReference type="Pfam" id="PF13966">
    <property type="entry name" value="zf-RVT"/>
    <property type="match status" value="1"/>
</dbReference>
<dbReference type="EnsemblPlants" id="evm.model.04.221">
    <property type="protein sequence ID" value="cds.evm.model.04.221"/>
    <property type="gene ID" value="evm.TU.04.221"/>
</dbReference>
<dbReference type="InterPro" id="IPR026960">
    <property type="entry name" value="RVT-Znf"/>
</dbReference>
<dbReference type="EMBL" id="UZAU01000358">
    <property type="status" value="NOT_ANNOTATED_CDS"/>
    <property type="molecule type" value="Genomic_DNA"/>
</dbReference>
<feature type="region of interest" description="Disordered" evidence="1">
    <location>
        <begin position="653"/>
        <end position="672"/>
    </location>
</feature>
<dbReference type="PANTHER" id="PTHR33116:SF84">
    <property type="entry name" value="RNA-DIRECTED DNA POLYMERASE"/>
    <property type="match status" value="1"/>
</dbReference>
<reference evidence="3" key="2">
    <citation type="submission" date="2021-03" db="UniProtKB">
        <authorList>
            <consortium name="EnsemblPlants"/>
        </authorList>
    </citation>
    <scope>IDENTIFICATION</scope>
</reference>
<proteinExistence type="predicted"/>
<accession>A0A803PG06</accession>
<protein>
    <recommendedName>
        <fullName evidence="2">Reverse transcriptase zinc-binding domain-containing protein</fullName>
    </recommendedName>
</protein>
<dbReference type="Gramene" id="evm.model.04.221">
    <property type="protein sequence ID" value="cds.evm.model.04.221"/>
    <property type="gene ID" value="evm.TU.04.221"/>
</dbReference>
<reference evidence="3" key="1">
    <citation type="submission" date="2018-11" db="EMBL/GenBank/DDBJ databases">
        <authorList>
            <person name="Grassa J C."/>
        </authorList>
    </citation>
    <scope>NUCLEOTIDE SEQUENCE [LARGE SCALE GENOMIC DNA]</scope>
</reference>
<dbReference type="OMA" id="HRKRITH"/>
<organism evidence="3 4">
    <name type="scientific">Cannabis sativa</name>
    <name type="common">Hemp</name>
    <name type="synonym">Marijuana</name>
    <dbReference type="NCBI Taxonomy" id="3483"/>
    <lineage>
        <taxon>Eukaryota</taxon>
        <taxon>Viridiplantae</taxon>
        <taxon>Streptophyta</taxon>
        <taxon>Embryophyta</taxon>
        <taxon>Tracheophyta</taxon>
        <taxon>Spermatophyta</taxon>
        <taxon>Magnoliopsida</taxon>
        <taxon>eudicotyledons</taxon>
        <taxon>Gunneridae</taxon>
        <taxon>Pentapetalae</taxon>
        <taxon>rosids</taxon>
        <taxon>fabids</taxon>
        <taxon>Rosales</taxon>
        <taxon>Cannabaceae</taxon>
        <taxon>Cannabis</taxon>
    </lineage>
</organism>
<evidence type="ECO:0000313" key="4">
    <source>
        <dbReference type="Proteomes" id="UP000596661"/>
    </source>
</evidence>